<dbReference type="EMBL" id="CAEZXA010000019">
    <property type="protein sequence ID" value="CAB4668485.1"/>
    <property type="molecule type" value="Genomic_DNA"/>
</dbReference>
<reference evidence="3" key="1">
    <citation type="submission" date="2020-05" db="EMBL/GenBank/DDBJ databases">
        <authorList>
            <person name="Chiriac C."/>
            <person name="Salcher M."/>
            <person name="Ghai R."/>
            <person name="Kavagutti S V."/>
        </authorList>
    </citation>
    <scope>NUCLEOTIDE SEQUENCE</scope>
</reference>
<dbReference type="InterPro" id="IPR029068">
    <property type="entry name" value="Glyas_Bleomycin-R_OHBP_Dase"/>
</dbReference>
<evidence type="ECO:0000313" key="2">
    <source>
        <dbReference type="EMBL" id="CAB4367684.1"/>
    </source>
</evidence>
<dbReference type="GO" id="GO:0046686">
    <property type="term" value="P:response to cadmium ion"/>
    <property type="evidence" value="ECO:0007669"/>
    <property type="project" value="TreeGrafter"/>
</dbReference>
<sequence>MSRVQLALNVGNLNDAIVYYTKMFGVGPAKVREGYANFAIADPPLKLVLIEGHGEAGTLNHVGVEVEDTDQVAAKIVSATAMGLPIEVQESTTCCFAVQDKVWVTGGELPWEWYTVLADAPADTSLKPMPIMLGVPSGASCCGPEGC</sequence>
<organism evidence="3">
    <name type="scientific">freshwater metagenome</name>
    <dbReference type="NCBI Taxonomy" id="449393"/>
    <lineage>
        <taxon>unclassified sequences</taxon>
        <taxon>metagenomes</taxon>
        <taxon>ecological metagenomes</taxon>
    </lineage>
</organism>
<dbReference type="PANTHER" id="PTHR41294:SF1">
    <property type="entry name" value="CADMIUM-INDUCED PROTEIN CADI"/>
    <property type="match status" value="1"/>
</dbReference>
<dbReference type="EMBL" id="CAFBQH010000002">
    <property type="protein sequence ID" value="CAB5043988.1"/>
    <property type="molecule type" value="Genomic_DNA"/>
</dbReference>
<evidence type="ECO:0000313" key="5">
    <source>
        <dbReference type="EMBL" id="CAB5043988.1"/>
    </source>
</evidence>
<dbReference type="SUPFAM" id="SSF54593">
    <property type="entry name" value="Glyoxalase/Bleomycin resistance protein/Dihydroxybiphenyl dioxygenase"/>
    <property type="match status" value="1"/>
</dbReference>
<name>A0A6J6M6Y2_9ZZZZ</name>
<dbReference type="NCBIfam" id="NF041414">
    <property type="entry name" value="ArsI_CadI_VOC"/>
    <property type="match status" value="1"/>
</dbReference>
<dbReference type="Gene3D" id="3.10.180.10">
    <property type="entry name" value="2,3-Dihydroxybiphenyl 1,2-Dioxygenase, domain 1"/>
    <property type="match status" value="1"/>
</dbReference>
<dbReference type="AlphaFoldDB" id="A0A6J6M6Y2"/>
<dbReference type="EMBL" id="CAETWZ010000030">
    <property type="protein sequence ID" value="CAB4367684.1"/>
    <property type="molecule type" value="Genomic_DNA"/>
</dbReference>
<dbReference type="Pfam" id="PF00903">
    <property type="entry name" value="Glyoxalase"/>
    <property type="match status" value="1"/>
</dbReference>
<evidence type="ECO:0000259" key="1">
    <source>
        <dbReference type="PROSITE" id="PS51819"/>
    </source>
</evidence>
<gene>
    <name evidence="3" type="ORF">UFOPK2334_00379</name>
    <name evidence="4" type="ORF">UFOPK2870_00049</name>
    <name evidence="2" type="ORF">UFOPK4179_00472</name>
    <name evidence="5" type="ORF">UFOPK4293_00054</name>
</gene>
<dbReference type="PANTHER" id="PTHR41294">
    <property type="entry name" value="CADMIUM-INDUCED PROTEIN CADI"/>
    <property type="match status" value="1"/>
</dbReference>
<evidence type="ECO:0000313" key="4">
    <source>
        <dbReference type="EMBL" id="CAB4751118.1"/>
    </source>
</evidence>
<dbReference type="InterPro" id="IPR052393">
    <property type="entry name" value="Cadmium-induced_rsp"/>
</dbReference>
<dbReference type="InterPro" id="IPR037523">
    <property type="entry name" value="VOC_core"/>
</dbReference>
<accession>A0A6J6M6Y2</accession>
<dbReference type="InterPro" id="IPR004360">
    <property type="entry name" value="Glyas_Fos-R_dOase_dom"/>
</dbReference>
<evidence type="ECO:0000313" key="3">
    <source>
        <dbReference type="EMBL" id="CAB4668485.1"/>
    </source>
</evidence>
<dbReference type="InterPro" id="IPR049789">
    <property type="entry name" value="ArsI/CadI-like"/>
</dbReference>
<proteinExistence type="predicted"/>
<feature type="domain" description="VOC" evidence="1">
    <location>
        <begin position="2"/>
        <end position="116"/>
    </location>
</feature>
<dbReference type="PROSITE" id="PS51819">
    <property type="entry name" value="VOC"/>
    <property type="match status" value="1"/>
</dbReference>
<dbReference type="EMBL" id="CAEZZL010000001">
    <property type="protein sequence ID" value="CAB4751118.1"/>
    <property type="molecule type" value="Genomic_DNA"/>
</dbReference>
<protein>
    <submittedName>
        <fullName evidence="3">Unannotated protein</fullName>
    </submittedName>
</protein>